<sequence length="111" mass="12454">MTVPTLYTSKEIAARLLPDADDWTARHVATAVEELAASRVQRHQLSAKIDRKAVVEEVREMNMSIDSCDRIVAQLEQVFFVCEWTMPNFDAALAGFQLTTLLKLDLSKSVS</sequence>
<evidence type="ECO:0000313" key="1">
    <source>
        <dbReference type="EMBL" id="WOD14057.1"/>
    </source>
</evidence>
<dbReference type="Proteomes" id="UP001302652">
    <property type="component" value="Chromosome 3"/>
</dbReference>
<gene>
    <name evidence="1" type="ORF">RW095_00555</name>
</gene>
<organism evidence="1 2">
    <name type="scientific">Paraburkholderia kirstenboschensis</name>
    <dbReference type="NCBI Taxonomy" id="1245436"/>
    <lineage>
        <taxon>Bacteria</taxon>
        <taxon>Pseudomonadati</taxon>
        <taxon>Pseudomonadota</taxon>
        <taxon>Betaproteobacteria</taxon>
        <taxon>Burkholderiales</taxon>
        <taxon>Burkholderiaceae</taxon>
        <taxon>Paraburkholderia</taxon>
    </lineage>
</organism>
<name>A0ABZ0ECT4_9BURK</name>
<evidence type="ECO:0000313" key="2">
    <source>
        <dbReference type="Proteomes" id="UP001302652"/>
    </source>
</evidence>
<accession>A0ABZ0ECT4</accession>
<dbReference type="EMBL" id="CP136511">
    <property type="protein sequence ID" value="WOD14057.1"/>
    <property type="molecule type" value="Genomic_DNA"/>
</dbReference>
<protein>
    <submittedName>
        <fullName evidence="1">Uncharacterized protein</fullName>
    </submittedName>
</protein>
<dbReference type="RefSeq" id="WP_317015811.1">
    <property type="nucleotide sequence ID" value="NZ_CP136511.1"/>
</dbReference>
<proteinExistence type="predicted"/>
<keyword evidence="2" id="KW-1185">Reference proteome</keyword>
<reference evidence="1 2" key="1">
    <citation type="submission" date="2023-10" db="EMBL/GenBank/DDBJ databases">
        <title>Surface-active antibiotics is a multifunctional adaptation for post-fire microbes.</title>
        <authorList>
            <person name="Liu M.D."/>
            <person name="Du Y."/>
            <person name="Koupaei S.K."/>
            <person name="Kim N.R."/>
            <person name="Zhang W."/>
            <person name="Traxler M.F."/>
        </authorList>
    </citation>
    <scope>NUCLEOTIDE SEQUENCE [LARGE SCALE GENOMIC DNA]</scope>
    <source>
        <strain evidence="1 2">F3</strain>
    </source>
</reference>